<feature type="compositionally biased region" description="Polar residues" evidence="1">
    <location>
        <begin position="1331"/>
        <end position="1341"/>
    </location>
</feature>
<feature type="compositionally biased region" description="Basic and acidic residues" evidence="1">
    <location>
        <begin position="1296"/>
        <end position="1315"/>
    </location>
</feature>
<feature type="compositionally biased region" description="Basic and acidic residues" evidence="1">
    <location>
        <begin position="1532"/>
        <end position="1543"/>
    </location>
</feature>
<feature type="compositionally biased region" description="Basic and acidic residues" evidence="1">
    <location>
        <begin position="1131"/>
        <end position="1152"/>
    </location>
</feature>
<feature type="compositionally biased region" description="Polar residues" evidence="1">
    <location>
        <begin position="1005"/>
        <end position="1015"/>
    </location>
</feature>
<feature type="region of interest" description="Disordered" evidence="1">
    <location>
        <begin position="772"/>
        <end position="1024"/>
    </location>
</feature>
<organism evidence="2 3">
    <name type="scientific">Coccomyxa subellipsoidea</name>
    <dbReference type="NCBI Taxonomy" id="248742"/>
    <lineage>
        <taxon>Eukaryota</taxon>
        <taxon>Viridiplantae</taxon>
        <taxon>Chlorophyta</taxon>
        <taxon>core chlorophytes</taxon>
        <taxon>Trebouxiophyceae</taxon>
        <taxon>Trebouxiophyceae incertae sedis</taxon>
        <taxon>Coccomyxaceae</taxon>
        <taxon>Coccomyxa</taxon>
    </lineage>
</organism>
<feature type="compositionally biased region" description="Basic and acidic residues" evidence="1">
    <location>
        <begin position="1048"/>
        <end position="1084"/>
    </location>
</feature>
<feature type="region of interest" description="Disordered" evidence="1">
    <location>
        <begin position="1131"/>
        <end position="1184"/>
    </location>
</feature>
<feature type="compositionally biased region" description="Low complexity" evidence="1">
    <location>
        <begin position="409"/>
        <end position="422"/>
    </location>
</feature>
<feature type="compositionally biased region" description="Pro residues" evidence="1">
    <location>
        <begin position="210"/>
        <end position="222"/>
    </location>
</feature>
<dbReference type="Proteomes" id="UP001491310">
    <property type="component" value="Unassembled WGS sequence"/>
</dbReference>
<feature type="compositionally biased region" description="Polar residues" evidence="1">
    <location>
        <begin position="1469"/>
        <end position="1481"/>
    </location>
</feature>
<proteinExistence type="predicted"/>
<dbReference type="EMBL" id="JALJOT010000012">
    <property type="protein sequence ID" value="KAK9904963.1"/>
    <property type="molecule type" value="Genomic_DNA"/>
</dbReference>
<feature type="compositionally biased region" description="Basic and acidic residues" evidence="1">
    <location>
        <begin position="959"/>
        <end position="993"/>
    </location>
</feature>
<feature type="compositionally biased region" description="Low complexity" evidence="1">
    <location>
        <begin position="137"/>
        <end position="160"/>
    </location>
</feature>
<feature type="compositionally biased region" description="Pro residues" evidence="1">
    <location>
        <begin position="173"/>
        <end position="182"/>
    </location>
</feature>
<feature type="compositionally biased region" description="Low complexity" evidence="1">
    <location>
        <begin position="1373"/>
        <end position="1384"/>
    </location>
</feature>
<evidence type="ECO:0000313" key="3">
    <source>
        <dbReference type="Proteomes" id="UP001491310"/>
    </source>
</evidence>
<evidence type="ECO:0000313" key="2">
    <source>
        <dbReference type="EMBL" id="KAK9904963.1"/>
    </source>
</evidence>
<comment type="caution">
    <text evidence="2">The sequence shown here is derived from an EMBL/GenBank/DDBJ whole genome shotgun (WGS) entry which is preliminary data.</text>
</comment>
<feature type="compositionally biased region" description="Low complexity" evidence="1">
    <location>
        <begin position="1424"/>
        <end position="1433"/>
    </location>
</feature>
<name>A0ABR2YGS6_9CHLO</name>
<feature type="compositionally biased region" description="Low complexity" evidence="1">
    <location>
        <begin position="569"/>
        <end position="584"/>
    </location>
</feature>
<feature type="compositionally biased region" description="Low complexity" evidence="1">
    <location>
        <begin position="844"/>
        <end position="860"/>
    </location>
</feature>
<feature type="compositionally biased region" description="Pro residues" evidence="1">
    <location>
        <begin position="127"/>
        <end position="136"/>
    </location>
</feature>
<feature type="compositionally biased region" description="Basic and acidic residues" evidence="1">
    <location>
        <begin position="327"/>
        <end position="338"/>
    </location>
</feature>
<feature type="compositionally biased region" description="Low complexity" evidence="1">
    <location>
        <begin position="902"/>
        <end position="943"/>
    </location>
</feature>
<reference evidence="2 3" key="1">
    <citation type="journal article" date="2024" name="Nat. Commun.">
        <title>Phylogenomics reveals the evolutionary origins of lichenization in chlorophyte algae.</title>
        <authorList>
            <person name="Puginier C."/>
            <person name="Libourel C."/>
            <person name="Otte J."/>
            <person name="Skaloud P."/>
            <person name="Haon M."/>
            <person name="Grisel S."/>
            <person name="Petersen M."/>
            <person name="Berrin J.G."/>
            <person name="Delaux P.M."/>
            <person name="Dal Grande F."/>
            <person name="Keller J."/>
        </authorList>
    </citation>
    <scope>NUCLEOTIDE SEQUENCE [LARGE SCALE GENOMIC DNA]</scope>
    <source>
        <strain evidence="2 3">SAG 216-7</strain>
    </source>
</reference>
<feature type="compositionally biased region" description="Low complexity" evidence="1">
    <location>
        <begin position="449"/>
        <end position="463"/>
    </location>
</feature>
<feature type="compositionally biased region" description="Pro residues" evidence="1">
    <location>
        <begin position="495"/>
        <end position="524"/>
    </location>
</feature>
<feature type="region of interest" description="Disordered" evidence="1">
    <location>
        <begin position="1255"/>
        <end position="1315"/>
    </location>
</feature>
<feature type="region of interest" description="Disordered" evidence="1">
    <location>
        <begin position="1331"/>
        <end position="1551"/>
    </location>
</feature>
<protein>
    <submittedName>
        <fullName evidence="2">Uncharacterized protein</fullName>
    </submittedName>
</protein>
<feature type="region of interest" description="Disordered" evidence="1">
    <location>
        <begin position="302"/>
        <end position="366"/>
    </location>
</feature>
<keyword evidence="3" id="KW-1185">Reference proteome</keyword>
<feature type="compositionally biased region" description="Basic and acidic residues" evidence="1">
    <location>
        <begin position="1509"/>
        <end position="1518"/>
    </location>
</feature>
<sequence>MVSTRRYQYIDLGSDEIVGRRRTFKDNGLSTGRGQVDMVVQYQYIEQARAPMQHYKFLDVAAEELRGSFPSPAVSEQQLLYSARPVRVGSSGLYSARYLLPPQMEEDPQAARNRAAKAAALADYTAEPPPAPPAVPQDPSLPEWGVAPGAAPVPGRRPAAQEFTPEQPLQRPTEPPHAPGRPPRGFTRGENGLGLDDPDVEERIRAAGRVPPPTPAPSPSEPSPLQAGGVPFTGRAPVAHRLFDDELEPEPVLKRPPYRGPTPLNMDLPEPFVLKEEAVEGDQFEGTFETYEEVAVFSDSAPMQAPAAQPRPFRAPQPRPGFQWIDPRSDEATVDRVKPAAQQYTRADEAVPSPAAGRGEAAGGFSWIDSGADEVKVDKMARHQRPTTVRPATRPAPPSRYIEEEVVDETVTPPVAATAARPPTDRKQVPVSALRPGASPASTADKTTVELAVEEAVATGVVEPDSETGPLAGTVVSTQEEEIEYEGPVKKPRVPVLPLPFVPQTPQPQPPPGKTPLPLVPKTPQPGVADEGAVSTGAPRPAERLRSSMRDFTPSVLPFVPRRREPERPAAQQAPDRAAVFEPAPAAPRRRRLPMLLPFIPSAPQAPPALPLPADTAGPPRPSARERFTRAFSRKKQPRAQPEVNVLPTPVLVDPTAVLPATEVPPAATVTGGPPPAGGTLAAAPGTRTLRLAVSAEPSLVPQRATGPLFPPGADEVEAVEFEEEKVAVAVPAVEPEAAGPVAEEFLVPVVPEELLDSEEYVLVPATPERVLPVATPPTTPTHAEPEQASHAESAADSAREAAVDASQPAVYSAAIPPGPAIPDTKPAQMPKTGIVPGPTSHPLGASEIGAAEAEEYILAKNGLQSEPASPIHATRKKTDQEQAAPAKPPATSQDKEATIKPPEAALEASPAAAQAPPASTQLPAEQPSQGETAQAPQTAAEQSIMSSKEVSAAAARALAEHGGRSVEEYEVPQVKEEPVTKQQKAAEEEALKRAAGGGGYMGSTEAQRQVSGQPDNGDDRLPLQEAYVVSTPEGIGAGNIITAAHDAEEHLSHGEPVRPEPPPHEEESAAKTILQEKEERMPRDQGTSANAAAAAKLQREGEVPTWPMFAAPEPAAAAESAWPSIEPMEMHEPQRATRGERAILDSGRDFETAQPEAAGSAPTSEAEFQHFRSPVGSFTSGTGVMDTFSSDTAFFDASEQIEPPAADAPAPSIPEERPAPPATMPPNYKGEMSYEERGLLRSYELNELRDRLAKEAAMQPPSQLPQQLAPAPTRPAAAGGGLAMPEGFTQDIDNEEARSKERLAAMADRSKCQLDETQERVAALAAQGLSSIEEQRSSGLSKLAALAEQQTKPASRQHHAGDSSKADTQGKAPASSGGLAAPAVHGHISPARAADDKSTPTLVTTQEPERRPSASLPELSLHAAKTTTAATAPQWAEPKDKGPALPETPASSSTVLPSPFGFAPPPESETSQRSAQTTEAIDTPRPADTAQSGAEGSGVGRVLITSPTKREGADKKGSTFKKLRKMWGTGGREKEGGQEERPPMPSTGGP</sequence>
<feature type="compositionally biased region" description="Low complexity" evidence="1">
    <location>
        <begin position="110"/>
        <end position="126"/>
    </location>
</feature>
<feature type="region of interest" description="Disordered" evidence="1">
    <location>
        <begin position="1048"/>
        <end position="1107"/>
    </location>
</feature>
<feature type="region of interest" description="Disordered" evidence="1">
    <location>
        <begin position="380"/>
        <end position="627"/>
    </location>
</feature>
<gene>
    <name evidence="2" type="ORF">WJX75_006554</name>
</gene>
<feature type="compositionally biased region" description="Low complexity" evidence="1">
    <location>
        <begin position="302"/>
        <end position="312"/>
    </location>
</feature>
<feature type="region of interest" description="Disordered" evidence="1">
    <location>
        <begin position="106"/>
        <end position="268"/>
    </location>
</feature>
<feature type="region of interest" description="Disordered" evidence="1">
    <location>
        <begin position="1200"/>
        <end position="1232"/>
    </location>
</feature>
<feature type="compositionally biased region" description="Low complexity" evidence="1">
    <location>
        <begin position="1257"/>
        <end position="1278"/>
    </location>
</feature>
<evidence type="ECO:0000256" key="1">
    <source>
        <dbReference type="SAM" id="MobiDB-lite"/>
    </source>
</evidence>
<accession>A0ABR2YGS6</accession>